<feature type="transmembrane region" description="Helical" evidence="6">
    <location>
        <begin position="223"/>
        <end position="242"/>
    </location>
</feature>
<comment type="caution">
    <text evidence="8">The sequence shown here is derived from an EMBL/GenBank/DDBJ whole genome shotgun (WGS) entry which is preliminary data.</text>
</comment>
<dbReference type="InterPro" id="IPR000620">
    <property type="entry name" value="EamA_dom"/>
</dbReference>
<feature type="transmembrane region" description="Helical" evidence="6">
    <location>
        <begin position="38"/>
        <end position="58"/>
    </location>
</feature>
<dbReference type="SUPFAM" id="SSF103481">
    <property type="entry name" value="Multidrug resistance efflux transporter EmrE"/>
    <property type="match status" value="2"/>
</dbReference>
<feature type="domain" description="EamA" evidence="7">
    <location>
        <begin position="156"/>
        <end position="295"/>
    </location>
</feature>
<keyword evidence="4 6" id="KW-1133">Transmembrane helix</keyword>
<dbReference type="InterPro" id="IPR050638">
    <property type="entry name" value="AA-Vitamin_Transporters"/>
</dbReference>
<dbReference type="EMBL" id="PEXA01000014">
    <property type="protein sequence ID" value="PIU33361.1"/>
    <property type="molecule type" value="Genomic_DNA"/>
</dbReference>
<protein>
    <recommendedName>
        <fullName evidence="7">EamA domain-containing protein</fullName>
    </recommendedName>
</protein>
<feature type="transmembrane region" description="Helical" evidence="6">
    <location>
        <begin position="185"/>
        <end position="203"/>
    </location>
</feature>
<evidence type="ECO:0000259" key="7">
    <source>
        <dbReference type="Pfam" id="PF00892"/>
    </source>
</evidence>
<evidence type="ECO:0000256" key="1">
    <source>
        <dbReference type="ARBA" id="ARBA00004651"/>
    </source>
</evidence>
<keyword evidence="2" id="KW-1003">Cell membrane</keyword>
<gene>
    <name evidence="8" type="ORF">COT04_00430</name>
</gene>
<evidence type="ECO:0000313" key="9">
    <source>
        <dbReference type="Proteomes" id="UP000229559"/>
    </source>
</evidence>
<accession>A0A2M6YQI2</accession>
<dbReference type="Proteomes" id="UP000229559">
    <property type="component" value="Unassembled WGS sequence"/>
</dbReference>
<organism evidence="8 9">
    <name type="scientific">Candidatus Shapirobacteria bacterium CG07_land_8_20_14_0_80_39_12</name>
    <dbReference type="NCBI Taxonomy" id="1974480"/>
    <lineage>
        <taxon>Bacteria</taxon>
        <taxon>Candidatus Shapironibacteriota</taxon>
    </lineage>
</organism>
<evidence type="ECO:0000256" key="6">
    <source>
        <dbReference type="SAM" id="Phobius"/>
    </source>
</evidence>
<keyword evidence="3 6" id="KW-0812">Transmembrane</keyword>
<feature type="transmembrane region" description="Helical" evidence="6">
    <location>
        <begin position="155"/>
        <end position="173"/>
    </location>
</feature>
<feature type="transmembrane region" description="Helical" evidence="6">
    <location>
        <begin position="96"/>
        <end position="117"/>
    </location>
</feature>
<evidence type="ECO:0000256" key="4">
    <source>
        <dbReference type="ARBA" id="ARBA00022989"/>
    </source>
</evidence>
<proteinExistence type="predicted"/>
<evidence type="ECO:0000256" key="2">
    <source>
        <dbReference type="ARBA" id="ARBA00022475"/>
    </source>
</evidence>
<evidence type="ECO:0000313" key="8">
    <source>
        <dbReference type="EMBL" id="PIU33361.1"/>
    </source>
</evidence>
<sequence length="315" mass="34593">MPKKRLTAYLLLTLTAAIWGVAGPVIKATLVYLPSFTFLFWRFLITAVIFIPLFIFFFKKEKETLKSILPIVPIGFLGIPLCLSFVFLGFERTTALDGTVIAAIAPIFIVLGGVFFLKEKVTKLETMGLVVAIAGSVVMISQPLLEGGGFAHRNLLGNIFIILSDIAWAGYVIASKKEFKKHSPLIITSVSLFTGLVAIFPLALLEKGPQIFNFSSLISNPTALWGVLYMALLSSALAFFAFESGLRLIEASEATLFAYLQPIFAAPLAIFWLKESITVPFLIGAGIIIIGVFLTEYKTHIKPRIYRPSAKGPYF</sequence>
<dbReference type="GO" id="GO:0005886">
    <property type="term" value="C:plasma membrane"/>
    <property type="evidence" value="ECO:0007669"/>
    <property type="project" value="UniProtKB-SubCell"/>
</dbReference>
<name>A0A2M6YQI2_9BACT</name>
<feature type="transmembrane region" description="Helical" evidence="6">
    <location>
        <begin position="70"/>
        <end position="90"/>
    </location>
</feature>
<dbReference type="AlphaFoldDB" id="A0A2M6YQI2"/>
<feature type="transmembrane region" description="Helical" evidence="6">
    <location>
        <begin position="254"/>
        <end position="273"/>
    </location>
</feature>
<dbReference type="PANTHER" id="PTHR32322">
    <property type="entry name" value="INNER MEMBRANE TRANSPORTER"/>
    <property type="match status" value="1"/>
</dbReference>
<dbReference type="PANTHER" id="PTHR32322:SF18">
    <property type="entry name" value="S-ADENOSYLMETHIONINE_S-ADENOSYLHOMOCYSTEINE TRANSPORTER"/>
    <property type="match status" value="1"/>
</dbReference>
<keyword evidence="5 6" id="KW-0472">Membrane</keyword>
<dbReference type="Pfam" id="PF00892">
    <property type="entry name" value="EamA"/>
    <property type="match status" value="2"/>
</dbReference>
<reference evidence="9" key="1">
    <citation type="submission" date="2017-09" db="EMBL/GenBank/DDBJ databases">
        <title>Depth-based differentiation of microbial function through sediment-hosted aquifers and enrichment of novel symbionts in the deep terrestrial subsurface.</title>
        <authorList>
            <person name="Probst A.J."/>
            <person name="Ladd B."/>
            <person name="Jarett J.K."/>
            <person name="Geller-Mcgrath D.E."/>
            <person name="Sieber C.M.K."/>
            <person name="Emerson J.B."/>
            <person name="Anantharaman K."/>
            <person name="Thomas B.C."/>
            <person name="Malmstrom R."/>
            <person name="Stieglmeier M."/>
            <person name="Klingl A."/>
            <person name="Woyke T."/>
            <person name="Ryan C.M."/>
            <person name="Banfield J.F."/>
        </authorList>
    </citation>
    <scope>NUCLEOTIDE SEQUENCE [LARGE SCALE GENOMIC DNA]</scope>
</reference>
<feature type="transmembrane region" description="Helical" evidence="6">
    <location>
        <begin position="124"/>
        <end position="143"/>
    </location>
</feature>
<comment type="subcellular location">
    <subcellularLocation>
        <location evidence="1">Cell membrane</location>
        <topology evidence="1">Multi-pass membrane protein</topology>
    </subcellularLocation>
</comment>
<feature type="domain" description="EamA" evidence="7">
    <location>
        <begin position="7"/>
        <end position="140"/>
    </location>
</feature>
<feature type="transmembrane region" description="Helical" evidence="6">
    <location>
        <begin position="279"/>
        <end position="297"/>
    </location>
</feature>
<evidence type="ECO:0000256" key="3">
    <source>
        <dbReference type="ARBA" id="ARBA00022692"/>
    </source>
</evidence>
<evidence type="ECO:0000256" key="5">
    <source>
        <dbReference type="ARBA" id="ARBA00023136"/>
    </source>
</evidence>
<dbReference type="InterPro" id="IPR037185">
    <property type="entry name" value="EmrE-like"/>
</dbReference>